<feature type="signal peptide" evidence="1">
    <location>
        <begin position="1"/>
        <end position="23"/>
    </location>
</feature>
<dbReference type="Proteomes" id="UP000760480">
    <property type="component" value="Unassembled WGS sequence"/>
</dbReference>
<feature type="chain" id="PRO_5047150923" description="Type IV secretion system protein DotC" evidence="1">
    <location>
        <begin position="24"/>
        <end position="327"/>
    </location>
</feature>
<dbReference type="InterPro" id="IPR031618">
    <property type="entry name" value="T4SS_TraI"/>
</dbReference>
<keyword evidence="3" id="KW-1185">Reference proteome</keyword>
<dbReference type="RefSeq" id="WP_169249803.1">
    <property type="nucleotide sequence ID" value="NZ_SPMZ01000052.1"/>
</dbReference>
<comment type="caution">
    <text evidence="2">The sequence shown here is derived from an EMBL/GenBank/DDBJ whole genome shotgun (WGS) entry which is preliminary data.</text>
</comment>
<evidence type="ECO:0000256" key="1">
    <source>
        <dbReference type="SAM" id="SignalP"/>
    </source>
</evidence>
<evidence type="ECO:0000313" key="2">
    <source>
        <dbReference type="EMBL" id="NMQ20535.1"/>
    </source>
</evidence>
<protein>
    <recommendedName>
        <fullName evidence="4">Type IV secretion system protein DotC</fullName>
    </recommendedName>
</protein>
<accession>A0ABX1TRH5</accession>
<proteinExistence type="predicted"/>
<keyword evidence="1" id="KW-0732">Signal</keyword>
<evidence type="ECO:0008006" key="4">
    <source>
        <dbReference type="Google" id="ProtNLM"/>
    </source>
</evidence>
<sequence>MRSGSLQVALALAVALNLGGAHAGLGTPASETTHDDQGPLRLEDVKSGRSLSDDAINPIRAEALKETALAYGARAGLYARAREINQLLDEEAGMLDRNFPFAPLILAHNVLPPVIQTGRDTVRQHHDAQLQFADAVYAIVRPAKLAVAPPDWRTYLYVRAARPAPPDETLLPDRAKAVEVAYWERSVEDGWTRGVQQADQTLTVQLNRLERDLIGMALYRELLAKGMVTPPRLTERQRGVTTDRNVMRVNDRLLEIAENTRFQTENQRWKPVPTRPYRPSKRAPKIHLRVLGLAAPPGVATNASLPGVVTKASSSASAHPWGNRWER</sequence>
<dbReference type="Pfam" id="PF16932">
    <property type="entry name" value="T4SS_TraI"/>
    <property type="match status" value="1"/>
</dbReference>
<reference evidence="2 3" key="1">
    <citation type="submission" date="2019-03" db="EMBL/GenBank/DDBJ databases">
        <title>Metabolic reconstructions from genomes of highly enriched 'Candidatus Accumulibacter' and 'Candidatus Competibacter' bioreactor populations.</title>
        <authorList>
            <person name="Annavajhala M.K."/>
            <person name="Welles L."/>
            <person name="Abbas B."/>
            <person name="Sorokin D."/>
            <person name="Park H."/>
            <person name="Van Loosdrecht M."/>
            <person name="Chandran K."/>
        </authorList>
    </citation>
    <scope>NUCLEOTIDE SEQUENCE [LARGE SCALE GENOMIC DNA]</scope>
    <source>
        <strain evidence="2 3">SBR_G</strain>
    </source>
</reference>
<organism evidence="2 3">
    <name type="scientific">Candidatus Competibacter phosphatis</name>
    <dbReference type="NCBI Taxonomy" id="221280"/>
    <lineage>
        <taxon>Bacteria</taxon>
        <taxon>Pseudomonadati</taxon>
        <taxon>Pseudomonadota</taxon>
        <taxon>Gammaproteobacteria</taxon>
        <taxon>Candidatus Competibacteraceae</taxon>
        <taxon>Candidatus Competibacter</taxon>
    </lineage>
</organism>
<gene>
    <name evidence="2" type="ORF">E4P82_15835</name>
</gene>
<name>A0ABX1TRH5_9GAMM</name>
<dbReference type="EMBL" id="SPMZ01000052">
    <property type="protein sequence ID" value="NMQ20535.1"/>
    <property type="molecule type" value="Genomic_DNA"/>
</dbReference>
<evidence type="ECO:0000313" key="3">
    <source>
        <dbReference type="Proteomes" id="UP000760480"/>
    </source>
</evidence>